<dbReference type="AlphaFoldDB" id="A0A699I118"/>
<keyword evidence="1" id="KW-0808">Transferase</keyword>
<dbReference type="EMBL" id="BKCJ010233426">
    <property type="protein sequence ID" value="GEZ02781.1"/>
    <property type="molecule type" value="Genomic_DNA"/>
</dbReference>
<protein>
    <submittedName>
        <fullName evidence="1">Reverse transcriptase domain-containing protein</fullName>
    </submittedName>
</protein>
<proteinExistence type="predicted"/>
<dbReference type="Gene3D" id="3.10.10.10">
    <property type="entry name" value="HIV Type 1 Reverse Transcriptase, subunit A, domain 1"/>
    <property type="match status" value="1"/>
</dbReference>
<comment type="caution">
    <text evidence="1">The sequence shown here is derived from an EMBL/GenBank/DDBJ whole genome shotgun (WGS) entry which is preliminary data.</text>
</comment>
<reference evidence="1" key="1">
    <citation type="journal article" date="2019" name="Sci. Rep.">
        <title>Draft genome of Tanacetum cinerariifolium, the natural source of mosquito coil.</title>
        <authorList>
            <person name="Yamashiro T."/>
            <person name="Shiraishi A."/>
            <person name="Satake H."/>
            <person name="Nakayama K."/>
        </authorList>
    </citation>
    <scope>NUCLEOTIDE SEQUENCE</scope>
</reference>
<gene>
    <name evidence="1" type="ORF">Tci_474754</name>
</gene>
<organism evidence="1">
    <name type="scientific">Tanacetum cinerariifolium</name>
    <name type="common">Dalmatian daisy</name>
    <name type="synonym">Chrysanthemum cinerariifolium</name>
    <dbReference type="NCBI Taxonomy" id="118510"/>
    <lineage>
        <taxon>Eukaryota</taxon>
        <taxon>Viridiplantae</taxon>
        <taxon>Streptophyta</taxon>
        <taxon>Embryophyta</taxon>
        <taxon>Tracheophyta</taxon>
        <taxon>Spermatophyta</taxon>
        <taxon>Magnoliopsida</taxon>
        <taxon>eudicotyledons</taxon>
        <taxon>Gunneridae</taxon>
        <taxon>Pentapetalae</taxon>
        <taxon>asterids</taxon>
        <taxon>campanulids</taxon>
        <taxon>Asterales</taxon>
        <taxon>Asteraceae</taxon>
        <taxon>Asteroideae</taxon>
        <taxon>Anthemideae</taxon>
        <taxon>Anthemidinae</taxon>
        <taxon>Tanacetum</taxon>
    </lineage>
</organism>
<keyword evidence="1" id="KW-0695">RNA-directed DNA polymerase</keyword>
<accession>A0A699I118</accession>
<dbReference type="SUPFAM" id="SSF56672">
    <property type="entry name" value="DNA/RNA polymerases"/>
    <property type="match status" value="1"/>
</dbReference>
<evidence type="ECO:0000313" key="1">
    <source>
        <dbReference type="EMBL" id="GEZ02781.1"/>
    </source>
</evidence>
<sequence length="253" mass="28968">MEKFFQIFHDLHFDISFANALLLMPKFASIIKSLLTNKDKLFELAKVPFNENCLAMLLKKLLKKLGDLGKFLIPCDFSGMETKIEFCKEPIVKSSSTTLIPFGESDFFLEEIKDILKDESIPTVIEDSSYDLEGGTDKLPVIIAKDLKDDEKQALIKVLKSHKRTIAWKITDIKGIDLRFCTHKILMEEDYKPAVQSQRRVNPKIHEVIKKEVIKLLDAGMIYLISDSPQTLNKKLTEAPILVVPDWNLPFEL</sequence>
<name>A0A699I118_TANCI</name>
<keyword evidence="1" id="KW-0548">Nucleotidyltransferase</keyword>
<dbReference type="GO" id="GO:0003964">
    <property type="term" value="F:RNA-directed DNA polymerase activity"/>
    <property type="evidence" value="ECO:0007669"/>
    <property type="project" value="UniProtKB-KW"/>
</dbReference>
<feature type="non-terminal residue" evidence="1">
    <location>
        <position position="253"/>
    </location>
</feature>
<dbReference type="InterPro" id="IPR043502">
    <property type="entry name" value="DNA/RNA_pol_sf"/>
</dbReference>